<accession>A0A371DAG1</accession>
<keyword evidence="2" id="KW-1185">Reference proteome</keyword>
<protein>
    <submittedName>
        <fullName evidence="1">Uncharacterized protein</fullName>
    </submittedName>
</protein>
<gene>
    <name evidence="1" type="ORF">OH76DRAFT_536754</name>
</gene>
<sequence>MSRRRVSMLECIKSFERLATLKTKGIRMRPPRDRSSQWLRRNLPGASRGIANPRPRCRYCGGDLHTQEQCPHRPTSILSDILACIRSGPRFRRLGIDLHPSHLISYHTTRPRLPELIFDEDTRTMLHNLPGLEECLLGFGSQCALTRIPLFVTIRLKKGNLNYEYLWLEEPHNPEVEDIATSVPDENIPSACIYHTHAYY</sequence>
<name>A0A371DAG1_9APHY</name>
<proteinExistence type="predicted"/>
<dbReference type="Proteomes" id="UP000256964">
    <property type="component" value="Unassembled WGS sequence"/>
</dbReference>
<dbReference type="AlphaFoldDB" id="A0A371DAG1"/>
<evidence type="ECO:0000313" key="1">
    <source>
        <dbReference type="EMBL" id="RDX49513.1"/>
    </source>
</evidence>
<evidence type="ECO:0000313" key="2">
    <source>
        <dbReference type="Proteomes" id="UP000256964"/>
    </source>
</evidence>
<organism evidence="1 2">
    <name type="scientific">Lentinus brumalis</name>
    <dbReference type="NCBI Taxonomy" id="2498619"/>
    <lineage>
        <taxon>Eukaryota</taxon>
        <taxon>Fungi</taxon>
        <taxon>Dikarya</taxon>
        <taxon>Basidiomycota</taxon>
        <taxon>Agaricomycotina</taxon>
        <taxon>Agaricomycetes</taxon>
        <taxon>Polyporales</taxon>
        <taxon>Polyporaceae</taxon>
        <taxon>Lentinus</taxon>
    </lineage>
</organism>
<dbReference type="EMBL" id="KZ857405">
    <property type="protein sequence ID" value="RDX49513.1"/>
    <property type="molecule type" value="Genomic_DNA"/>
</dbReference>
<dbReference type="OrthoDB" id="2761345at2759"/>
<reference evidence="1 2" key="1">
    <citation type="journal article" date="2018" name="Biotechnol. Biofuels">
        <title>Integrative visual omics of the white-rot fungus Polyporus brumalis exposes the biotechnological potential of its oxidative enzymes for delignifying raw plant biomass.</title>
        <authorList>
            <person name="Miyauchi S."/>
            <person name="Rancon A."/>
            <person name="Drula E."/>
            <person name="Hage H."/>
            <person name="Chaduli D."/>
            <person name="Favel A."/>
            <person name="Grisel S."/>
            <person name="Henrissat B."/>
            <person name="Herpoel-Gimbert I."/>
            <person name="Ruiz-Duenas F.J."/>
            <person name="Chevret D."/>
            <person name="Hainaut M."/>
            <person name="Lin J."/>
            <person name="Wang M."/>
            <person name="Pangilinan J."/>
            <person name="Lipzen A."/>
            <person name="Lesage-Meessen L."/>
            <person name="Navarro D."/>
            <person name="Riley R."/>
            <person name="Grigoriev I.V."/>
            <person name="Zhou S."/>
            <person name="Raouche S."/>
            <person name="Rosso M.N."/>
        </authorList>
    </citation>
    <scope>NUCLEOTIDE SEQUENCE [LARGE SCALE GENOMIC DNA]</scope>
    <source>
        <strain evidence="1 2">BRFM 1820</strain>
    </source>
</reference>